<keyword evidence="2" id="KW-0489">Methyltransferase</keyword>
<comment type="caution">
    <text evidence="2">The sequence shown here is derived from an EMBL/GenBank/DDBJ whole genome shotgun (WGS) entry which is preliminary data.</text>
</comment>
<dbReference type="GO" id="GO:0008168">
    <property type="term" value="F:methyltransferase activity"/>
    <property type="evidence" value="ECO:0007669"/>
    <property type="project" value="UniProtKB-KW"/>
</dbReference>
<evidence type="ECO:0000259" key="1">
    <source>
        <dbReference type="Pfam" id="PF05050"/>
    </source>
</evidence>
<dbReference type="InterPro" id="IPR006342">
    <property type="entry name" value="FkbM_mtfrase"/>
</dbReference>
<dbReference type="SUPFAM" id="SSF53335">
    <property type="entry name" value="S-adenosyl-L-methionine-dependent methyltransferases"/>
    <property type="match status" value="1"/>
</dbReference>
<gene>
    <name evidence="2" type="ORF">MQN93_11195</name>
</gene>
<keyword evidence="3" id="KW-1185">Reference proteome</keyword>
<name>A0ABS9XDX3_9ACTN</name>
<reference evidence="2" key="1">
    <citation type="submission" date="2022-03" db="EMBL/GenBank/DDBJ databases">
        <title>Streptomyces 7R015 and 7R016 isolated from Barleria lupulina in Thailand.</title>
        <authorList>
            <person name="Kanchanasin P."/>
            <person name="Phongsopitanun W."/>
            <person name="Tanasupawat S."/>
        </authorList>
    </citation>
    <scope>NUCLEOTIDE SEQUENCE</scope>
    <source>
        <strain evidence="2">7R016</strain>
    </source>
</reference>
<dbReference type="GO" id="GO:0032259">
    <property type="term" value="P:methylation"/>
    <property type="evidence" value="ECO:0007669"/>
    <property type="project" value="UniProtKB-KW"/>
</dbReference>
<dbReference type="InterPro" id="IPR029063">
    <property type="entry name" value="SAM-dependent_MTases_sf"/>
</dbReference>
<protein>
    <submittedName>
        <fullName evidence="2">FkbM family methyltransferase</fullName>
    </submittedName>
</protein>
<dbReference type="RefSeq" id="WP_242709358.1">
    <property type="nucleotide sequence ID" value="NZ_JALDAX010000003.1"/>
</dbReference>
<evidence type="ECO:0000313" key="2">
    <source>
        <dbReference type="EMBL" id="MCI3240289.1"/>
    </source>
</evidence>
<dbReference type="Gene3D" id="3.40.50.150">
    <property type="entry name" value="Vaccinia Virus protein VP39"/>
    <property type="match status" value="1"/>
</dbReference>
<feature type="domain" description="Methyltransferase FkbM" evidence="1">
    <location>
        <begin position="24"/>
        <end position="172"/>
    </location>
</feature>
<keyword evidence="2" id="KW-0808">Transferase</keyword>
<evidence type="ECO:0000313" key="3">
    <source>
        <dbReference type="Proteomes" id="UP001165270"/>
    </source>
</evidence>
<proteinExistence type="predicted"/>
<accession>A0ABS9XDX3</accession>
<dbReference type="Proteomes" id="UP001165270">
    <property type="component" value="Unassembled WGS sequence"/>
</dbReference>
<dbReference type="Pfam" id="PF05050">
    <property type="entry name" value="Methyltransf_21"/>
    <property type="match status" value="1"/>
</dbReference>
<sequence length="211" mass="23534">MANVMRAFPALLKRLGWAPQHLVHVGAHLGEEMPFYREAGIPRITLVEPIPWLAEQLHREHPDVVVHQCACGPANAWTRLHIMARTNLSTLAPPQDIDKVAQTIDVDVRRLDEVAPDADAAVIDAQGLELDVLYAAPWDSLRLVVVETCTVDDPTMASPYAETVAFMAGHGFAEVDRWVRDYDWVSKWGRGPGLARRGGEVRDVVFYREPA</sequence>
<dbReference type="NCBIfam" id="TIGR01444">
    <property type="entry name" value="fkbM_fam"/>
    <property type="match status" value="1"/>
</dbReference>
<organism evidence="2 3">
    <name type="scientific">Streptomyces spinosisporus</name>
    <dbReference type="NCBI Taxonomy" id="2927582"/>
    <lineage>
        <taxon>Bacteria</taxon>
        <taxon>Bacillati</taxon>
        <taxon>Actinomycetota</taxon>
        <taxon>Actinomycetes</taxon>
        <taxon>Kitasatosporales</taxon>
        <taxon>Streptomycetaceae</taxon>
        <taxon>Streptomyces</taxon>
    </lineage>
</organism>
<dbReference type="EMBL" id="JALDAX010000003">
    <property type="protein sequence ID" value="MCI3240289.1"/>
    <property type="molecule type" value="Genomic_DNA"/>
</dbReference>